<dbReference type="Proteomes" id="UP000095517">
    <property type="component" value="Unassembled WGS sequence"/>
</dbReference>
<dbReference type="RefSeq" id="WP_055279706.1">
    <property type="nucleotide sequence ID" value="NZ_CABIXA010000023.1"/>
</dbReference>
<protein>
    <submittedName>
        <fullName evidence="3">Tetratricopeptide repeat</fullName>
    </submittedName>
</protein>
<dbReference type="InterPro" id="IPR011990">
    <property type="entry name" value="TPR-like_helical_dom_sf"/>
</dbReference>
<name>A0A174JVI2_9BACE</name>
<proteinExistence type="predicted"/>
<evidence type="ECO:0000313" key="4">
    <source>
        <dbReference type="Proteomes" id="UP000095517"/>
    </source>
</evidence>
<reference evidence="3 4" key="1">
    <citation type="submission" date="2015-09" db="EMBL/GenBank/DDBJ databases">
        <authorList>
            <consortium name="Pathogen Informatics"/>
        </authorList>
    </citation>
    <scope>NUCLEOTIDE SEQUENCE [LARGE SCALE GENOMIC DNA]</scope>
    <source>
        <strain evidence="3 4">2789STDY5608840</strain>
    </source>
</reference>
<gene>
    <name evidence="3" type="ORF">ERS852397_03314</name>
</gene>
<sequence>MSRKNIPSEKEELEKLITNYEAAKAENRQLYLDGDQLADISDWYASRSKFEEAQEAVTYGLQLHPGNTDLLVEQAYLYLDTRNLQKAKQVLDSITEAYDPEVKMLKAELLLNEGQLEETRSLLATIEDADELGRICEVVYLYLEMGYPDMAKEWMEKGEKTYSETKEFMALQADYALAIQQLDSAIKIYNQLLDIEPYNTPYWTGLAKCYFFQSKWSKAIEACDFALAADESDGEAYTTKAHSFFQLNNFDKSIENYKKAMEYKAVSPDMGYMFIGLCYSAKEDWEKANEYYDKVIDFLEKNNGNESALSIDIYTNKANALAELGRYKEAHQTCKKISKIHPKDATILLTEGKIYLLERKLEKARICFIKLSDIDSSIDMYYMIACAYMENNYEIESQYYLEKVYALDPKFEDVAEKLSVCSLAYGDIESFFKYNNDCAHPVTEEALAGLINYACQNEEQRKIFKKILARMKKEKKESKKNKGK</sequence>
<dbReference type="PANTHER" id="PTHR12558">
    <property type="entry name" value="CELL DIVISION CYCLE 16,23,27"/>
    <property type="match status" value="1"/>
</dbReference>
<keyword evidence="2" id="KW-0175">Coiled coil</keyword>
<organism evidence="3 4">
    <name type="scientific">Bacteroides finegoldii</name>
    <dbReference type="NCBI Taxonomy" id="338188"/>
    <lineage>
        <taxon>Bacteria</taxon>
        <taxon>Pseudomonadati</taxon>
        <taxon>Bacteroidota</taxon>
        <taxon>Bacteroidia</taxon>
        <taxon>Bacteroidales</taxon>
        <taxon>Bacteroidaceae</taxon>
        <taxon>Bacteroides</taxon>
    </lineage>
</organism>
<dbReference type="Gene3D" id="1.25.40.10">
    <property type="entry name" value="Tetratricopeptide repeat domain"/>
    <property type="match status" value="3"/>
</dbReference>
<evidence type="ECO:0000256" key="2">
    <source>
        <dbReference type="SAM" id="Coils"/>
    </source>
</evidence>
<dbReference type="EMBL" id="CYZH01000023">
    <property type="protein sequence ID" value="CUP01150.1"/>
    <property type="molecule type" value="Genomic_DNA"/>
</dbReference>
<feature type="coiled-coil region" evidence="2">
    <location>
        <begin position="6"/>
        <end position="33"/>
    </location>
</feature>
<dbReference type="SUPFAM" id="SSF48452">
    <property type="entry name" value="TPR-like"/>
    <property type="match status" value="3"/>
</dbReference>
<keyword evidence="1" id="KW-0802">TPR repeat</keyword>
<dbReference type="STRING" id="338188.ERS852397_03314"/>
<dbReference type="Pfam" id="PF14559">
    <property type="entry name" value="TPR_19"/>
    <property type="match status" value="2"/>
</dbReference>
<feature type="repeat" description="TPR" evidence="1">
    <location>
        <begin position="234"/>
        <end position="267"/>
    </location>
</feature>
<dbReference type="InterPro" id="IPR019734">
    <property type="entry name" value="TPR_rpt"/>
</dbReference>
<dbReference type="PROSITE" id="PS50005">
    <property type="entry name" value="TPR"/>
    <property type="match status" value="2"/>
</dbReference>
<dbReference type="Pfam" id="PF13424">
    <property type="entry name" value="TPR_12"/>
    <property type="match status" value="1"/>
</dbReference>
<dbReference type="PANTHER" id="PTHR12558:SF13">
    <property type="entry name" value="CELL DIVISION CYCLE PROTEIN 27 HOMOLOG"/>
    <property type="match status" value="1"/>
</dbReference>
<feature type="repeat" description="TPR" evidence="1">
    <location>
        <begin position="269"/>
        <end position="302"/>
    </location>
</feature>
<dbReference type="AlphaFoldDB" id="A0A174JVI2"/>
<dbReference type="SMART" id="SM00028">
    <property type="entry name" value="TPR"/>
    <property type="match status" value="6"/>
</dbReference>
<accession>A0A174JVI2</accession>
<evidence type="ECO:0000313" key="3">
    <source>
        <dbReference type="EMBL" id="CUP01150.1"/>
    </source>
</evidence>
<dbReference type="Pfam" id="PF13181">
    <property type="entry name" value="TPR_8"/>
    <property type="match status" value="1"/>
</dbReference>
<evidence type="ECO:0000256" key="1">
    <source>
        <dbReference type="PROSITE-ProRule" id="PRU00339"/>
    </source>
</evidence>